<dbReference type="EMBL" id="OBEL01000001">
    <property type="protein sequence ID" value="SNZ07700.1"/>
    <property type="molecule type" value="Genomic_DNA"/>
</dbReference>
<dbReference type="GO" id="GO:0032259">
    <property type="term" value="P:methylation"/>
    <property type="evidence" value="ECO:0007669"/>
    <property type="project" value="UniProtKB-KW"/>
</dbReference>
<dbReference type="PANTHER" id="PTHR39963">
    <property type="entry name" value="SLL0983 PROTEIN"/>
    <property type="match status" value="1"/>
</dbReference>
<accession>A0A285NE25</accession>
<dbReference type="GO" id="GO:0016645">
    <property type="term" value="F:oxidoreductase activity, acting on the CH-NH group of donors"/>
    <property type="evidence" value="ECO:0007669"/>
    <property type="project" value="InterPro"/>
</dbReference>
<dbReference type="InterPro" id="IPR029063">
    <property type="entry name" value="SAM-dependent_MTases_sf"/>
</dbReference>
<evidence type="ECO:0000313" key="3">
    <source>
        <dbReference type="Proteomes" id="UP000219439"/>
    </source>
</evidence>
<name>A0A285NE25_9HYPH</name>
<keyword evidence="3" id="KW-1185">Reference proteome</keyword>
<dbReference type="RefSeq" id="WP_097152436.1">
    <property type="nucleotide sequence ID" value="NZ_OBEL01000001.1"/>
</dbReference>
<dbReference type="PANTHER" id="PTHR39963:SF1">
    <property type="entry name" value="MNMC-LIKE METHYLTRANSFERASE DOMAIN-CONTAINING PROTEIN"/>
    <property type="match status" value="1"/>
</dbReference>
<dbReference type="Gene3D" id="3.40.50.150">
    <property type="entry name" value="Vaccinia Virus protein VP39"/>
    <property type="match status" value="1"/>
</dbReference>
<dbReference type="InterPro" id="IPR047785">
    <property type="entry name" value="tRNA_MNMC2"/>
</dbReference>
<dbReference type="InterPro" id="IPR008471">
    <property type="entry name" value="MnmC-like_methylTransf"/>
</dbReference>
<protein>
    <submittedName>
        <fullName evidence="2">tRNA U34 5-methylaminomethyl-2-thiouridine-forming methyltransferase MnmC</fullName>
    </submittedName>
</protein>
<dbReference type="Proteomes" id="UP000219439">
    <property type="component" value="Unassembled WGS sequence"/>
</dbReference>
<dbReference type="GO" id="GO:0004808">
    <property type="term" value="F:tRNA (5-methylaminomethyl-2-thiouridylate)(34)-methyltransferase activity"/>
    <property type="evidence" value="ECO:0007669"/>
    <property type="project" value="InterPro"/>
</dbReference>
<evidence type="ECO:0000259" key="1">
    <source>
        <dbReference type="Pfam" id="PF05430"/>
    </source>
</evidence>
<evidence type="ECO:0000313" key="2">
    <source>
        <dbReference type="EMBL" id="SNZ07700.1"/>
    </source>
</evidence>
<proteinExistence type="predicted"/>
<dbReference type="NCBIfam" id="NF033855">
    <property type="entry name" value="tRNA_MNMC2"/>
    <property type="match status" value="1"/>
</dbReference>
<feature type="domain" description="MnmC-like methyltransferase" evidence="1">
    <location>
        <begin position="136"/>
        <end position="259"/>
    </location>
</feature>
<dbReference type="Pfam" id="PF05430">
    <property type="entry name" value="Methyltransf_30"/>
    <property type="match status" value="1"/>
</dbReference>
<reference evidence="2 3" key="1">
    <citation type="submission" date="2017-09" db="EMBL/GenBank/DDBJ databases">
        <authorList>
            <person name="Ehlers B."/>
            <person name="Leendertz F.H."/>
        </authorList>
    </citation>
    <scope>NUCLEOTIDE SEQUENCE [LARGE SCALE GENOMIC DNA]</scope>
    <source>
        <strain evidence="2 3">DSM 18289</strain>
    </source>
</reference>
<dbReference type="OrthoDB" id="9786494at2"/>
<sequence>MAEQAELSWLDNLTPISTRFDDSYYSRQNGLEETRYVFIEGNGLPEKWKKQKYPIIGELGFGTGLNFLATWQAYMHHQNSSTKISLNKLHEDNIADCAQEDGADVISSDQYLTFCSFEKYPMSADELTKALSPWSELKPFSEVLISQWQNLMQGWNCLAFEQAYLYLFIGDAHDGLQSLPKELSGQIEAWYLDGFNPKTNPDLWALPLLKTLLESSQQGATFATYTAAGWVRRNLQEVGFVVSKRKGFGHKRDMCFGIKPQHD</sequence>
<gene>
    <name evidence="2" type="ORF">SAMN06265368_1226</name>
</gene>
<organism evidence="2 3">
    <name type="scientific">Cohaesibacter gelatinilyticus</name>
    <dbReference type="NCBI Taxonomy" id="372072"/>
    <lineage>
        <taxon>Bacteria</taxon>
        <taxon>Pseudomonadati</taxon>
        <taxon>Pseudomonadota</taxon>
        <taxon>Alphaproteobacteria</taxon>
        <taxon>Hyphomicrobiales</taxon>
        <taxon>Cohaesibacteraceae</taxon>
    </lineage>
</organism>
<keyword evidence="2" id="KW-0808">Transferase</keyword>
<keyword evidence="2" id="KW-0489">Methyltransferase</keyword>
<dbReference type="AlphaFoldDB" id="A0A285NE25"/>